<evidence type="ECO:0000313" key="6">
    <source>
        <dbReference type="Proteomes" id="UP001302126"/>
    </source>
</evidence>
<dbReference type="InterPro" id="IPR054471">
    <property type="entry name" value="GPIID_WHD"/>
</dbReference>
<dbReference type="Pfam" id="PF22939">
    <property type="entry name" value="WHD_GPIID"/>
    <property type="match status" value="1"/>
</dbReference>
<dbReference type="InterPro" id="IPR027417">
    <property type="entry name" value="P-loop_NTPase"/>
</dbReference>
<feature type="domain" description="GPI inositol-deacylase winged helix" evidence="2">
    <location>
        <begin position="279"/>
        <end position="367"/>
    </location>
</feature>
<dbReference type="SUPFAM" id="SSF52540">
    <property type="entry name" value="P-loop containing nucleoside triphosphate hydrolases"/>
    <property type="match status" value="1"/>
</dbReference>
<evidence type="ECO:0000313" key="5">
    <source>
        <dbReference type="EMBL" id="KAK4182713.1"/>
    </source>
</evidence>
<reference evidence="5" key="2">
    <citation type="submission" date="2023-05" db="EMBL/GenBank/DDBJ databases">
        <authorList>
            <consortium name="Lawrence Berkeley National Laboratory"/>
            <person name="Steindorff A."/>
            <person name="Hensen N."/>
            <person name="Bonometti L."/>
            <person name="Westerberg I."/>
            <person name="Brannstrom I.O."/>
            <person name="Guillou S."/>
            <person name="Cros-Aarteil S."/>
            <person name="Calhoun S."/>
            <person name="Haridas S."/>
            <person name="Kuo A."/>
            <person name="Mondo S."/>
            <person name="Pangilinan J."/>
            <person name="Riley R."/>
            <person name="Labutti K."/>
            <person name="Andreopoulos B."/>
            <person name="Lipzen A."/>
            <person name="Chen C."/>
            <person name="Yanf M."/>
            <person name="Daum C."/>
            <person name="Ng V."/>
            <person name="Clum A."/>
            <person name="Ohm R."/>
            <person name="Martin F."/>
            <person name="Silar P."/>
            <person name="Natvig D."/>
            <person name="Lalanne C."/>
            <person name="Gautier V."/>
            <person name="Ament-Velasquez S.L."/>
            <person name="Kruys A."/>
            <person name="Hutchinson M.I."/>
            <person name="Powell A.J."/>
            <person name="Barry K."/>
            <person name="Miller A.N."/>
            <person name="Grigoriev I.V."/>
            <person name="Debuchy R."/>
            <person name="Gladieux P."/>
            <person name="Thoren M.H."/>
            <person name="Johannesson H."/>
        </authorList>
    </citation>
    <scope>NUCLEOTIDE SEQUENCE</scope>
    <source>
        <strain evidence="5">PSN309</strain>
    </source>
</reference>
<dbReference type="InterPro" id="IPR056884">
    <property type="entry name" value="NPHP3-like_N"/>
</dbReference>
<dbReference type="Gene3D" id="3.40.50.300">
    <property type="entry name" value="P-loop containing nucleotide triphosphate hydrolases"/>
    <property type="match status" value="1"/>
</dbReference>
<gene>
    <name evidence="5" type="ORF">QBC35DRAFT_518669</name>
</gene>
<dbReference type="Pfam" id="PF24883">
    <property type="entry name" value="NPHP3_N"/>
    <property type="match status" value="1"/>
</dbReference>
<evidence type="ECO:0000259" key="4">
    <source>
        <dbReference type="Pfam" id="PF24883"/>
    </source>
</evidence>
<keyword evidence="1" id="KW-0677">Repeat</keyword>
<evidence type="ECO:0008006" key="7">
    <source>
        <dbReference type="Google" id="ProtNLM"/>
    </source>
</evidence>
<proteinExistence type="predicted"/>
<evidence type="ECO:0000256" key="1">
    <source>
        <dbReference type="ARBA" id="ARBA00022737"/>
    </source>
</evidence>
<organism evidence="5 6">
    <name type="scientific">Podospora australis</name>
    <dbReference type="NCBI Taxonomy" id="1536484"/>
    <lineage>
        <taxon>Eukaryota</taxon>
        <taxon>Fungi</taxon>
        <taxon>Dikarya</taxon>
        <taxon>Ascomycota</taxon>
        <taxon>Pezizomycotina</taxon>
        <taxon>Sordariomycetes</taxon>
        <taxon>Sordariomycetidae</taxon>
        <taxon>Sordariales</taxon>
        <taxon>Podosporaceae</taxon>
        <taxon>Podospora</taxon>
    </lineage>
</organism>
<protein>
    <recommendedName>
        <fullName evidence="7">NACHT domain-containing protein</fullName>
    </recommendedName>
</protein>
<dbReference type="Proteomes" id="UP001302126">
    <property type="component" value="Unassembled WGS sequence"/>
</dbReference>
<dbReference type="InterPro" id="IPR055497">
    <property type="entry name" value="DUF7069"/>
</dbReference>
<keyword evidence="6" id="KW-1185">Reference proteome</keyword>
<feature type="domain" description="Nephrocystin 3-like N-terminal" evidence="4">
    <location>
        <begin position="14"/>
        <end position="162"/>
    </location>
</feature>
<comment type="caution">
    <text evidence="5">The sequence shown here is derived from an EMBL/GenBank/DDBJ whole genome shotgun (WGS) entry which is preliminary data.</text>
</comment>
<accession>A0AAN6WJD5</accession>
<name>A0AAN6WJD5_9PEZI</name>
<reference evidence="5" key="1">
    <citation type="journal article" date="2023" name="Mol. Phylogenet. Evol.">
        <title>Genome-scale phylogeny and comparative genomics of the fungal order Sordariales.</title>
        <authorList>
            <person name="Hensen N."/>
            <person name="Bonometti L."/>
            <person name="Westerberg I."/>
            <person name="Brannstrom I.O."/>
            <person name="Guillou S."/>
            <person name="Cros-Aarteil S."/>
            <person name="Calhoun S."/>
            <person name="Haridas S."/>
            <person name="Kuo A."/>
            <person name="Mondo S."/>
            <person name="Pangilinan J."/>
            <person name="Riley R."/>
            <person name="LaButti K."/>
            <person name="Andreopoulos B."/>
            <person name="Lipzen A."/>
            <person name="Chen C."/>
            <person name="Yan M."/>
            <person name="Daum C."/>
            <person name="Ng V."/>
            <person name="Clum A."/>
            <person name="Steindorff A."/>
            <person name="Ohm R.A."/>
            <person name="Martin F."/>
            <person name="Silar P."/>
            <person name="Natvig D.O."/>
            <person name="Lalanne C."/>
            <person name="Gautier V."/>
            <person name="Ament-Velasquez S.L."/>
            <person name="Kruys A."/>
            <person name="Hutchinson M.I."/>
            <person name="Powell A.J."/>
            <person name="Barry K."/>
            <person name="Miller A.N."/>
            <person name="Grigoriev I.V."/>
            <person name="Debuchy R."/>
            <person name="Gladieux P."/>
            <person name="Hiltunen Thoren M."/>
            <person name="Johannesson H."/>
        </authorList>
    </citation>
    <scope>NUCLEOTIDE SEQUENCE</scope>
    <source>
        <strain evidence="5">PSN309</strain>
    </source>
</reference>
<sequence>MSLVYQPFKIQGLAWLESRSGLLLVSADPGCGKSVLARYLTDHVLSESATVCYFFFKDGDQNTLKQMFCALLQQLFEQRPELIDPATDQYRKNGPKMVDVTTVLWDTLLSATALPAAGPIICIVDALDECVQEELQSLATSLCSTFLNGEGHAQLKFFLTARPYESVTGRMAALERQFPTIRLRGEDEGLKIGREITAVIHGRIKQLAVEKELSTELVEHLRERMTRIPHRTYLWMHLVFDYLQTNIIKKTVKGVDSIIMKLPESVEEAYAKILSRCQTNHQPEVRRALLLVIGAKRPLPLREFNTAINVSPSCKVLKNLDLEKDHEFKKRIRDWCGLFLSIHENQVYLLHQTAKEFLLANDPASPFRPLWLRPFWKRDSESLLAETCITFLSLSDLLDDLTCDGFEIHSKVFPFWFTQWLSHGIERRSYAFRWARNSERGRHGLDTSQSSGLYW</sequence>
<dbReference type="Pfam" id="PF23239">
    <property type="entry name" value="DUF7069"/>
    <property type="match status" value="1"/>
</dbReference>
<evidence type="ECO:0000259" key="2">
    <source>
        <dbReference type="Pfam" id="PF22939"/>
    </source>
</evidence>
<dbReference type="AlphaFoldDB" id="A0AAN6WJD5"/>
<dbReference type="PANTHER" id="PTHR10039">
    <property type="entry name" value="AMELOGENIN"/>
    <property type="match status" value="1"/>
</dbReference>
<evidence type="ECO:0000259" key="3">
    <source>
        <dbReference type="Pfam" id="PF23239"/>
    </source>
</evidence>
<dbReference type="EMBL" id="MU864619">
    <property type="protein sequence ID" value="KAK4182713.1"/>
    <property type="molecule type" value="Genomic_DNA"/>
</dbReference>
<feature type="domain" description="DUF7069" evidence="3">
    <location>
        <begin position="192"/>
        <end position="257"/>
    </location>
</feature>